<evidence type="ECO:0000256" key="2">
    <source>
        <dbReference type="SAM" id="Phobius"/>
    </source>
</evidence>
<dbReference type="RefSeq" id="WP_377368932.1">
    <property type="nucleotide sequence ID" value="NZ_JAOTJD010000010.1"/>
</dbReference>
<feature type="compositionally biased region" description="Low complexity" evidence="1">
    <location>
        <begin position="127"/>
        <end position="142"/>
    </location>
</feature>
<reference evidence="3 4" key="1">
    <citation type="submission" date="2022-09" db="EMBL/GenBank/DDBJ databases">
        <title>New species of Phenylobacterium.</title>
        <authorList>
            <person name="Mieszkin S."/>
        </authorList>
    </citation>
    <scope>NUCLEOTIDE SEQUENCE [LARGE SCALE GENOMIC DNA]</scope>
    <source>
        <strain evidence="3 4">HK31-G</strain>
    </source>
</reference>
<feature type="compositionally biased region" description="Pro residues" evidence="1">
    <location>
        <begin position="96"/>
        <end position="112"/>
    </location>
</feature>
<feature type="region of interest" description="Disordered" evidence="1">
    <location>
        <begin position="88"/>
        <end position="151"/>
    </location>
</feature>
<dbReference type="EMBL" id="JAOTJD010000010">
    <property type="protein sequence ID" value="MFD3263770.1"/>
    <property type="molecule type" value="Genomic_DNA"/>
</dbReference>
<feature type="transmembrane region" description="Helical" evidence="2">
    <location>
        <begin position="20"/>
        <end position="42"/>
    </location>
</feature>
<proteinExistence type="predicted"/>
<keyword evidence="2" id="KW-1133">Transmembrane helix</keyword>
<protein>
    <recommendedName>
        <fullName evidence="5">Energy transducer TonB</fullName>
    </recommendedName>
</protein>
<accession>A0ABW6CL16</accession>
<dbReference type="Proteomes" id="UP001598130">
    <property type="component" value="Unassembled WGS sequence"/>
</dbReference>
<keyword evidence="4" id="KW-1185">Reference proteome</keyword>
<comment type="caution">
    <text evidence="3">The sequence shown here is derived from an EMBL/GenBank/DDBJ whole genome shotgun (WGS) entry which is preliminary data.</text>
</comment>
<sequence length="151" mass="15554">MIALKSNESVTPASAFHVPIGAASPLWFMFTGAASAGVAYWWMTRWMRPMNLEAMLPLSGADAAPLEEAAILIEAFVEPLLEAAQPVLEGGVVDPDPAPTPAPEPAPNPLDTPPAQAAAQTVVEPVAPMTEASAEPAAPTPKAKPKAAPKA</sequence>
<evidence type="ECO:0000313" key="4">
    <source>
        <dbReference type="Proteomes" id="UP001598130"/>
    </source>
</evidence>
<evidence type="ECO:0008006" key="5">
    <source>
        <dbReference type="Google" id="ProtNLM"/>
    </source>
</evidence>
<keyword evidence="2" id="KW-0812">Transmembrane</keyword>
<evidence type="ECO:0000256" key="1">
    <source>
        <dbReference type="SAM" id="MobiDB-lite"/>
    </source>
</evidence>
<gene>
    <name evidence="3" type="ORF">OCL97_07320</name>
</gene>
<keyword evidence="2" id="KW-0472">Membrane</keyword>
<evidence type="ECO:0000313" key="3">
    <source>
        <dbReference type="EMBL" id="MFD3263770.1"/>
    </source>
</evidence>
<organism evidence="3 4">
    <name type="scientific">Phenylobacterium ferrooxidans</name>
    <dbReference type="NCBI Taxonomy" id="2982689"/>
    <lineage>
        <taxon>Bacteria</taxon>
        <taxon>Pseudomonadati</taxon>
        <taxon>Pseudomonadota</taxon>
        <taxon>Alphaproteobacteria</taxon>
        <taxon>Caulobacterales</taxon>
        <taxon>Caulobacteraceae</taxon>
        <taxon>Phenylobacterium</taxon>
    </lineage>
</organism>
<name>A0ABW6CL16_9CAUL</name>